<protein>
    <recommendedName>
        <fullName evidence="1">Pre-C2HC domain-containing protein</fullName>
    </recommendedName>
</protein>
<accession>A0A1B0DDH5</accession>
<keyword evidence="3" id="KW-1185">Reference proteome</keyword>
<dbReference type="InterPro" id="IPR006579">
    <property type="entry name" value="Pre_C2HC_dom"/>
</dbReference>
<dbReference type="Proteomes" id="UP000092462">
    <property type="component" value="Unassembled WGS sequence"/>
</dbReference>
<dbReference type="EMBL" id="AJVK01031952">
    <property type="status" value="NOT_ANNOTATED_CDS"/>
    <property type="molecule type" value="Genomic_DNA"/>
</dbReference>
<dbReference type="VEuPathDB" id="VectorBase:PPAI005946"/>
<dbReference type="EnsemblMetazoa" id="PPAI005946-RA">
    <property type="protein sequence ID" value="PPAI005946-PA"/>
    <property type="gene ID" value="PPAI005946"/>
</dbReference>
<dbReference type="GO" id="GO:0003676">
    <property type="term" value="F:nucleic acid binding"/>
    <property type="evidence" value="ECO:0007669"/>
    <property type="project" value="InterPro"/>
</dbReference>
<evidence type="ECO:0000259" key="1">
    <source>
        <dbReference type="SMART" id="SM00596"/>
    </source>
</evidence>
<dbReference type="SUPFAM" id="SSF54928">
    <property type="entry name" value="RNA-binding domain, RBD"/>
    <property type="match status" value="1"/>
</dbReference>
<reference evidence="2" key="1">
    <citation type="submission" date="2022-08" db="UniProtKB">
        <authorList>
            <consortium name="EnsemblMetazoa"/>
        </authorList>
    </citation>
    <scope>IDENTIFICATION</scope>
    <source>
        <strain evidence="2">Israel</strain>
    </source>
</reference>
<dbReference type="Pfam" id="PF07530">
    <property type="entry name" value="PRE_C2HC"/>
    <property type="match status" value="1"/>
</dbReference>
<evidence type="ECO:0000313" key="3">
    <source>
        <dbReference type="Proteomes" id="UP000092462"/>
    </source>
</evidence>
<organism evidence="2 3">
    <name type="scientific">Phlebotomus papatasi</name>
    <name type="common">Sandfly</name>
    <dbReference type="NCBI Taxonomy" id="29031"/>
    <lineage>
        <taxon>Eukaryota</taxon>
        <taxon>Metazoa</taxon>
        <taxon>Ecdysozoa</taxon>
        <taxon>Arthropoda</taxon>
        <taxon>Hexapoda</taxon>
        <taxon>Insecta</taxon>
        <taxon>Pterygota</taxon>
        <taxon>Neoptera</taxon>
        <taxon>Endopterygota</taxon>
        <taxon>Diptera</taxon>
        <taxon>Nematocera</taxon>
        <taxon>Psychodoidea</taxon>
        <taxon>Psychodidae</taxon>
        <taxon>Phlebotomus</taxon>
        <taxon>Phlebotomus</taxon>
    </lineage>
</organism>
<sequence>PLRDLLDKIAPGEYNLKCSRGNEVKVQVKKPDHYRAVMKELKERKTDLHSYQFKSERCFRVVLKNLHHTTDLDDIKKEFSTLGHDVKHVVNIRDRATKVPLPMFYIDLTKAPNNQHIYGIKLFMNFVITVEPPHKKREIPQCGNCQRYNHTKSFCHRAPRCVKCQGNHVSQNCPRKERDSNVICVNCGENHPANYKGCRVHKELQKKLFPKLREKRQARTGQEIHSFRKPDQTYADLMRDN</sequence>
<proteinExistence type="predicted"/>
<dbReference type="InterPro" id="IPR035979">
    <property type="entry name" value="RBD_domain_sf"/>
</dbReference>
<name>A0A1B0DDH5_PHLPP</name>
<evidence type="ECO:0000313" key="2">
    <source>
        <dbReference type="EnsemblMetazoa" id="PPAI005946-PA"/>
    </source>
</evidence>
<dbReference type="SMART" id="SM00596">
    <property type="entry name" value="PRE_C2HC"/>
    <property type="match status" value="1"/>
</dbReference>
<feature type="domain" description="Pre-C2HC" evidence="1">
    <location>
        <begin position="72"/>
        <end position="140"/>
    </location>
</feature>
<dbReference type="AlphaFoldDB" id="A0A1B0DDH5"/>
<dbReference type="EMBL" id="AJVK01031951">
    <property type="status" value="NOT_ANNOTATED_CDS"/>
    <property type="molecule type" value="Genomic_DNA"/>
</dbReference>